<accession>A0A5D3BCB2</accession>
<reference evidence="4 5" key="1">
    <citation type="submission" date="2019-08" db="EMBL/GenBank/DDBJ databases">
        <title>Draft genome sequences of two oriental melons (Cucumis melo L. var makuwa).</title>
        <authorList>
            <person name="Kwon S.-Y."/>
        </authorList>
    </citation>
    <scope>NUCLEOTIDE SEQUENCE [LARGE SCALE GENOMIC DNA]</scope>
    <source>
        <strain evidence="5">cv. Chang Bougi</strain>
        <strain evidence="4">cv. SW 3</strain>
        <tissue evidence="3">Leaf</tissue>
    </source>
</reference>
<evidence type="ECO:0000313" key="5">
    <source>
        <dbReference type="Proteomes" id="UP000321947"/>
    </source>
</evidence>
<organism evidence="3 5">
    <name type="scientific">Cucumis melo var. makuwa</name>
    <name type="common">Oriental melon</name>
    <dbReference type="NCBI Taxonomy" id="1194695"/>
    <lineage>
        <taxon>Eukaryota</taxon>
        <taxon>Viridiplantae</taxon>
        <taxon>Streptophyta</taxon>
        <taxon>Embryophyta</taxon>
        <taxon>Tracheophyta</taxon>
        <taxon>Spermatophyta</taxon>
        <taxon>Magnoliopsida</taxon>
        <taxon>eudicotyledons</taxon>
        <taxon>Gunneridae</taxon>
        <taxon>Pentapetalae</taxon>
        <taxon>rosids</taxon>
        <taxon>fabids</taxon>
        <taxon>Cucurbitales</taxon>
        <taxon>Cucurbitaceae</taxon>
        <taxon>Benincaseae</taxon>
        <taxon>Cucumis</taxon>
    </lineage>
</organism>
<feature type="compositionally biased region" description="Polar residues" evidence="1">
    <location>
        <begin position="164"/>
        <end position="179"/>
    </location>
</feature>
<dbReference type="AlphaFoldDB" id="A0A5D3BCB2"/>
<dbReference type="Proteomes" id="UP000321393">
    <property type="component" value="Unassembled WGS sequence"/>
</dbReference>
<proteinExistence type="predicted"/>
<evidence type="ECO:0000256" key="1">
    <source>
        <dbReference type="SAM" id="MobiDB-lite"/>
    </source>
</evidence>
<evidence type="ECO:0000313" key="4">
    <source>
        <dbReference type="Proteomes" id="UP000321393"/>
    </source>
</evidence>
<feature type="region of interest" description="Disordered" evidence="1">
    <location>
        <begin position="164"/>
        <end position="190"/>
    </location>
</feature>
<dbReference type="PANTHER" id="PTHR46250">
    <property type="entry name" value="MYB/SANT-LIKE DNA-BINDING DOMAIN PROTEIN-RELATED"/>
    <property type="match status" value="1"/>
</dbReference>
<protein>
    <submittedName>
        <fullName evidence="3">Retrotransposon protein</fullName>
    </submittedName>
</protein>
<dbReference type="PANTHER" id="PTHR46250:SF17">
    <property type="entry name" value="MYB_SANT-LIKE DOMAIN-CONTAINING PROTEIN"/>
    <property type="match status" value="1"/>
</dbReference>
<dbReference type="EMBL" id="SSTE01020357">
    <property type="protein sequence ID" value="KAA0034857.1"/>
    <property type="molecule type" value="Genomic_DNA"/>
</dbReference>
<evidence type="ECO:0000313" key="2">
    <source>
        <dbReference type="EMBL" id="KAA0034857.1"/>
    </source>
</evidence>
<sequence length="190" mass="22005">MTNFDIPDDIDEAYSSHATTVGDDIHYVETSNEWSRWRDELVDEMFSDWELRNHMTTTSRLSKHNWMKEEETCLVECLVKLVNVGDWRVMQQLNKSFPHYDELSYVFGKDRATEGWAETFGDVESNDPTWYVAFHTDAAPNMEFQPIYSQGLDMSPDEVMGTRTTRASEGRNVSSGSNENVEDNPQILRT</sequence>
<dbReference type="EMBL" id="SSTD01019280">
    <property type="protein sequence ID" value="TYJ96669.1"/>
    <property type="molecule type" value="Genomic_DNA"/>
</dbReference>
<name>A0A5D3BCB2_CUCMM</name>
<evidence type="ECO:0000313" key="3">
    <source>
        <dbReference type="EMBL" id="TYJ96669.1"/>
    </source>
</evidence>
<gene>
    <name evidence="3" type="ORF">E5676_scaffold549G00180</name>
    <name evidence="2" type="ORF">E6C27_scaffold515G00220</name>
</gene>
<comment type="caution">
    <text evidence="3">The sequence shown here is derived from an EMBL/GenBank/DDBJ whole genome shotgun (WGS) entry which is preliminary data.</text>
</comment>
<dbReference type="Proteomes" id="UP000321947">
    <property type="component" value="Unassembled WGS sequence"/>
</dbReference>